<protein>
    <submittedName>
        <fullName evidence="5">Uncharacterized protein</fullName>
    </submittedName>
</protein>
<dbReference type="InterPro" id="IPR011680">
    <property type="entry name" value="FEZ"/>
</dbReference>
<organism evidence="4 5">
    <name type="scientific">Setaria digitata</name>
    <dbReference type="NCBI Taxonomy" id="48799"/>
    <lineage>
        <taxon>Eukaryota</taxon>
        <taxon>Metazoa</taxon>
        <taxon>Ecdysozoa</taxon>
        <taxon>Nematoda</taxon>
        <taxon>Chromadorea</taxon>
        <taxon>Rhabditida</taxon>
        <taxon>Spirurina</taxon>
        <taxon>Spiruromorpha</taxon>
        <taxon>Filarioidea</taxon>
        <taxon>Setariidae</taxon>
        <taxon>Setaria</taxon>
    </lineage>
</organism>
<evidence type="ECO:0000313" key="4">
    <source>
        <dbReference type="Proteomes" id="UP000887581"/>
    </source>
</evidence>
<proteinExistence type="inferred from homology"/>
<keyword evidence="2" id="KW-0597">Phosphoprotein</keyword>
<sequence length="69" mass="7802">MTTSDCENNFDENFDAENLSGSLEDLVGTFDQKISYCFKNLNEATEEIAPIQVRSQDEIMSESQSVFII</sequence>
<evidence type="ECO:0000256" key="1">
    <source>
        <dbReference type="ARBA" id="ARBA00006788"/>
    </source>
</evidence>
<keyword evidence="4" id="KW-1185">Reference proteome</keyword>
<dbReference type="Pfam" id="PF07763">
    <property type="entry name" value="FEZ"/>
    <property type="match status" value="1"/>
</dbReference>
<keyword evidence="3" id="KW-0175">Coiled coil</keyword>
<dbReference type="GO" id="GO:0005737">
    <property type="term" value="C:cytoplasm"/>
    <property type="evidence" value="ECO:0007669"/>
    <property type="project" value="TreeGrafter"/>
</dbReference>
<dbReference type="GO" id="GO:0030424">
    <property type="term" value="C:axon"/>
    <property type="evidence" value="ECO:0007669"/>
    <property type="project" value="TreeGrafter"/>
</dbReference>
<reference evidence="5" key="1">
    <citation type="submission" date="2022-11" db="UniProtKB">
        <authorList>
            <consortium name="WormBaseParasite"/>
        </authorList>
    </citation>
    <scope>IDENTIFICATION</scope>
</reference>
<evidence type="ECO:0000313" key="5">
    <source>
        <dbReference type="WBParaSite" id="sdigi.contig2.g276.t1"/>
    </source>
</evidence>
<comment type="similarity">
    <text evidence="1">Belongs to the zygin family.</text>
</comment>
<dbReference type="PANTHER" id="PTHR12394:SF12">
    <property type="entry name" value="LD08195P"/>
    <property type="match status" value="1"/>
</dbReference>
<dbReference type="WBParaSite" id="sdigi.contig2.g276.t1">
    <property type="protein sequence ID" value="sdigi.contig2.g276.t1"/>
    <property type="gene ID" value="sdigi.contig2.g276"/>
</dbReference>
<accession>A0A915PJJ0</accession>
<evidence type="ECO:0000256" key="3">
    <source>
        <dbReference type="ARBA" id="ARBA00023054"/>
    </source>
</evidence>
<dbReference type="AlphaFoldDB" id="A0A915PJJ0"/>
<name>A0A915PJJ0_9BILA</name>
<dbReference type="Proteomes" id="UP000887581">
    <property type="component" value="Unplaced"/>
</dbReference>
<evidence type="ECO:0000256" key="2">
    <source>
        <dbReference type="ARBA" id="ARBA00022553"/>
    </source>
</evidence>
<dbReference type="PANTHER" id="PTHR12394">
    <property type="entry name" value="ZYGIN"/>
    <property type="match status" value="1"/>
</dbReference>